<keyword evidence="13" id="KW-1185">Reference proteome</keyword>
<dbReference type="PANTHER" id="PTHR30365:SF14">
    <property type="entry name" value="CYTOCHROME BD MENAQUINOL OXIDASE SUBUNIT I-RELATED"/>
    <property type="match status" value="1"/>
</dbReference>
<dbReference type="AlphaFoldDB" id="E1QRY9"/>
<evidence type="ECO:0000313" key="12">
    <source>
        <dbReference type="EMBL" id="ADN50706.1"/>
    </source>
</evidence>
<evidence type="ECO:0000313" key="13">
    <source>
        <dbReference type="Proteomes" id="UP000006681"/>
    </source>
</evidence>
<feature type="transmembrane region" description="Helical" evidence="11">
    <location>
        <begin position="21"/>
        <end position="45"/>
    </location>
</feature>
<feature type="transmembrane region" description="Helical" evidence="11">
    <location>
        <begin position="428"/>
        <end position="453"/>
    </location>
</feature>
<dbReference type="Pfam" id="PF01654">
    <property type="entry name" value="Cyt_bd_oxida_I"/>
    <property type="match status" value="2"/>
</dbReference>
<keyword evidence="8 11" id="KW-1133">Transmembrane helix</keyword>
<comment type="subcellular location">
    <subcellularLocation>
        <location evidence="1">Cell membrane</location>
        <topology evidence="1">Multi-pass membrane protein</topology>
    </subcellularLocation>
</comment>
<keyword evidence="4" id="KW-0349">Heme</keyword>
<feature type="transmembrane region" description="Helical" evidence="11">
    <location>
        <begin position="342"/>
        <end position="360"/>
    </location>
</feature>
<evidence type="ECO:0000256" key="3">
    <source>
        <dbReference type="ARBA" id="ARBA00022475"/>
    </source>
</evidence>
<keyword evidence="7" id="KW-0249">Electron transport</keyword>
<feature type="transmembrane region" description="Helical" evidence="11">
    <location>
        <begin position="289"/>
        <end position="308"/>
    </location>
</feature>
<reference evidence="13" key="2">
    <citation type="journal article" date="2010" name="Stand. Genomic Sci.">
        <title>Complete genome sequence of Vulcanisaeta distributa type strain (IC-017T).</title>
        <authorList>
            <person name="Mavromatis K."/>
            <person name="Sikorski J."/>
            <person name="Pabst E."/>
            <person name="Teshima H."/>
            <person name="Lapidus A."/>
            <person name="Lucas S."/>
            <person name="Nolan M."/>
            <person name="Glavina Del Rio T."/>
            <person name="Cheng J."/>
            <person name="Bruce D."/>
            <person name="Goodwin L."/>
            <person name="Pitluck S."/>
            <person name="Liolios K."/>
            <person name="Ivanova N."/>
            <person name="Mikhailova N."/>
            <person name="Pati A."/>
            <person name="Chen A."/>
            <person name="Palaniappan K."/>
            <person name="Land M."/>
            <person name="Hauser L."/>
            <person name="Chang Y."/>
            <person name="Jeffries C."/>
            <person name="Rohde M."/>
            <person name="Spring S."/>
            <person name="Goker M."/>
            <person name="Wirth R."/>
            <person name="Woyke T."/>
            <person name="Bristow J."/>
            <person name="Eisen J."/>
            <person name="Markowitz V."/>
            <person name="Hugenholtz P."/>
            <person name="Klenk H."/>
            <person name="Kyrpides N."/>
        </authorList>
    </citation>
    <scope>NUCLEOTIDE SEQUENCE [LARGE SCALE GENOMIC DNA]</scope>
    <source>
        <strain evidence="13">DSM 14429 / JCM 11212 / NBRC 100878 / IC-017</strain>
    </source>
</reference>
<reference evidence="12 13" key="1">
    <citation type="journal article" date="2010" name="Stand. Genomic Sci.">
        <title>Complete genome sequence of Vulcanisaeta distributa type strain (IC-017).</title>
        <authorList>
            <person name="Mavromatis K."/>
            <person name="Sikorski J."/>
            <person name="Pabst E."/>
            <person name="Teshima H."/>
            <person name="Lapidus A."/>
            <person name="Lucas S."/>
            <person name="Nolan M."/>
            <person name="Glavina Del Rio T."/>
            <person name="Cheng J.F."/>
            <person name="Bruce D."/>
            <person name="Goodwin L."/>
            <person name="Pitluck S."/>
            <person name="Liolios K."/>
            <person name="Ivanova N."/>
            <person name="Mikhailova N."/>
            <person name="Pati A."/>
            <person name="Chen A."/>
            <person name="Palaniappan K."/>
            <person name="Land M."/>
            <person name="Hauser L."/>
            <person name="Chang Y.J."/>
            <person name="Jeffries C.D."/>
            <person name="Rohde M."/>
            <person name="Spring S."/>
            <person name="Goker M."/>
            <person name="Wirth R."/>
            <person name="Woyke T."/>
            <person name="Bristow J."/>
            <person name="Eisen J.A."/>
            <person name="Markowitz V."/>
            <person name="Hugenholtz P."/>
            <person name="Klenk H.P."/>
            <person name="Kyrpides N.C."/>
        </authorList>
    </citation>
    <scope>NUCLEOTIDE SEQUENCE [LARGE SCALE GENOMIC DNA]</scope>
    <source>
        <strain evidence="13">DSM 14429 / JCM 11212 / NBRC 100878 / IC-017</strain>
    </source>
</reference>
<feature type="transmembrane region" description="Helical" evidence="11">
    <location>
        <begin position="315"/>
        <end position="336"/>
    </location>
</feature>
<evidence type="ECO:0000256" key="4">
    <source>
        <dbReference type="ARBA" id="ARBA00022617"/>
    </source>
</evidence>
<dbReference type="KEGG" id="vdi:Vdis_1320"/>
<evidence type="ECO:0000256" key="8">
    <source>
        <dbReference type="ARBA" id="ARBA00022989"/>
    </source>
</evidence>
<evidence type="ECO:0000256" key="1">
    <source>
        <dbReference type="ARBA" id="ARBA00004651"/>
    </source>
</evidence>
<evidence type="ECO:0000256" key="11">
    <source>
        <dbReference type="SAM" id="Phobius"/>
    </source>
</evidence>
<dbReference type="EMBL" id="CP002100">
    <property type="protein sequence ID" value="ADN50706.1"/>
    <property type="molecule type" value="Genomic_DNA"/>
</dbReference>
<dbReference type="GO" id="GO:0019646">
    <property type="term" value="P:aerobic electron transport chain"/>
    <property type="evidence" value="ECO:0007669"/>
    <property type="project" value="InterPro"/>
</dbReference>
<dbReference type="GO" id="GO:0005886">
    <property type="term" value="C:plasma membrane"/>
    <property type="evidence" value="ECO:0007669"/>
    <property type="project" value="UniProtKB-SubCell"/>
</dbReference>
<keyword evidence="9" id="KW-0408">Iron</keyword>
<dbReference type="GO" id="GO:0070069">
    <property type="term" value="C:cytochrome complex"/>
    <property type="evidence" value="ECO:0007669"/>
    <property type="project" value="InterPro"/>
</dbReference>
<proteinExistence type="predicted"/>
<dbReference type="HOGENOM" id="CLU_030555_3_2_2"/>
<keyword evidence="6" id="KW-0479">Metal-binding</keyword>
<dbReference type="PANTHER" id="PTHR30365">
    <property type="entry name" value="CYTOCHROME D UBIQUINOL OXIDASE"/>
    <property type="match status" value="1"/>
</dbReference>
<organism evidence="12 13">
    <name type="scientific">Vulcanisaeta distributa (strain DSM 14429 / JCM 11212 / NBRC 100878 / IC-017)</name>
    <dbReference type="NCBI Taxonomy" id="572478"/>
    <lineage>
        <taxon>Archaea</taxon>
        <taxon>Thermoproteota</taxon>
        <taxon>Thermoprotei</taxon>
        <taxon>Thermoproteales</taxon>
        <taxon>Thermoproteaceae</taxon>
        <taxon>Vulcanisaeta</taxon>
    </lineage>
</organism>
<evidence type="ECO:0000256" key="9">
    <source>
        <dbReference type="ARBA" id="ARBA00023004"/>
    </source>
</evidence>
<keyword evidence="3" id="KW-1003">Cell membrane</keyword>
<dbReference type="GO" id="GO:0020037">
    <property type="term" value="F:heme binding"/>
    <property type="evidence" value="ECO:0007669"/>
    <property type="project" value="TreeGrafter"/>
</dbReference>
<evidence type="ECO:0000256" key="10">
    <source>
        <dbReference type="ARBA" id="ARBA00023136"/>
    </source>
</evidence>
<keyword evidence="2" id="KW-0813">Transport</keyword>
<accession>E1QRY9</accession>
<dbReference type="eggNOG" id="arCOG02721">
    <property type="taxonomic scope" value="Archaea"/>
</dbReference>
<dbReference type="OrthoDB" id="41618at2157"/>
<feature type="transmembrane region" description="Helical" evidence="11">
    <location>
        <begin position="57"/>
        <end position="77"/>
    </location>
</feature>
<dbReference type="STRING" id="572478.Vdis_1320"/>
<evidence type="ECO:0000256" key="5">
    <source>
        <dbReference type="ARBA" id="ARBA00022692"/>
    </source>
</evidence>
<dbReference type="Proteomes" id="UP000006681">
    <property type="component" value="Chromosome"/>
</dbReference>
<keyword evidence="10 11" id="KW-0472">Membrane</keyword>
<dbReference type="RefSeq" id="WP_013336431.1">
    <property type="nucleotide sequence ID" value="NC_014537.1"/>
</dbReference>
<evidence type="ECO:0000256" key="6">
    <source>
        <dbReference type="ARBA" id="ARBA00022723"/>
    </source>
</evidence>
<keyword evidence="5 11" id="KW-0812">Transmembrane</keyword>
<protein>
    <submittedName>
        <fullName evidence="12">Cytochrome bd ubiquinol oxidase subunit I</fullName>
    </submittedName>
</protein>
<sequence>MVDQPILGAPTDVRVVTAVGVLAHLAMASSFLGTILLAVVAEYLYIRSHNQFWYNTARTFSVISTIFFGVGAAFGTLVEFGLVTLWSNFISLIGEAIVLPFYLELFAFLTEVIILPLYVFTWNKIKNQVLHWIIGIAAAFGGYYSAYNILAVMASLSMRPPGLEVINLYQATGQNVVGLTDYVVKWASPADAWNMFWWGANVFIFHGILAAVILTWSIIAAIYLYFYIRDKKPERLMMLKILVPTMAILTAIQGFVLGHLQGELVLQDDPLKLAALEGMFWSGLKVDPLTSFLAYGTFNHAFWGYFSWPAYERPPAFVFIFYWVFMVIFGILLGIWSGALSLWYLFPGFFGSFSWARALANFFERSGVYLMPFFAAFASIGGAVSAESGRYPFILVQADPNPNGSPPIITGVPVGPGGLLNPTLYFPVWLAVLVLIVEIAMPSLAVFMVYLYLRRAPKYVETEVKAVEY</sequence>
<evidence type="ECO:0000256" key="2">
    <source>
        <dbReference type="ARBA" id="ARBA00022448"/>
    </source>
</evidence>
<dbReference type="InterPro" id="IPR002585">
    <property type="entry name" value="Cyt-d_ubiquinol_oxidase_su_1"/>
</dbReference>
<dbReference type="GeneID" id="9752252"/>
<name>E1QRY9_VULDI</name>
<evidence type="ECO:0000256" key="7">
    <source>
        <dbReference type="ARBA" id="ARBA00022982"/>
    </source>
</evidence>
<feature type="transmembrane region" description="Helical" evidence="11">
    <location>
        <begin position="367"/>
        <end position="386"/>
    </location>
</feature>
<feature type="transmembrane region" description="Helical" evidence="11">
    <location>
        <begin position="203"/>
        <end position="226"/>
    </location>
</feature>
<dbReference type="GO" id="GO:0009055">
    <property type="term" value="F:electron transfer activity"/>
    <property type="evidence" value="ECO:0007669"/>
    <property type="project" value="InterPro"/>
</dbReference>
<dbReference type="GO" id="GO:0046872">
    <property type="term" value="F:metal ion binding"/>
    <property type="evidence" value="ECO:0007669"/>
    <property type="project" value="UniProtKB-KW"/>
</dbReference>
<feature type="transmembrane region" description="Helical" evidence="11">
    <location>
        <begin position="97"/>
        <end position="120"/>
    </location>
</feature>
<feature type="transmembrane region" description="Helical" evidence="11">
    <location>
        <begin position="238"/>
        <end position="260"/>
    </location>
</feature>
<gene>
    <name evidence="12" type="ordered locus">Vdis_1320</name>
</gene>
<feature type="transmembrane region" description="Helical" evidence="11">
    <location>
        <begin position="132"/>
        <end position="154"/>
    </location>
</feature>
<dbReference type="GO" id="GO:0016682">
    <property type="term" value="F:oxidoreductase activity, acting on diphenols and related substances as donors, oxygen as acceptor"/>
    <property type="evidence" value="ECO:0007669"/>
    <property type="project" value="TreeGrafter"/>
</dbReference>